<protein>
    <submittedName>
        <fullName evidence="2">Metallophosphoesterase domain-containing protein</fullName>
    </submittedName>
</protein>
<feature type="domain" description="Calcineurin-like phosphoesterase" evidence="1">
    <location>
        <begin position="30"/>
        <end position="207"/>
    </location>
</feature>
<keyword evidence="2" id="KW-0614">Plasmid</keyword>
<sequence>MTANGMATRDCVLSHSETFGCGRRLLELLWLATHFAETMPVVVVAGSHEFDGASITESIQDSRAFADKYPNIHYLENDAVDIGDVRFLGGTLWTDFRLRGGDPELAMAAAEVGINDYRRIKFQKLPYRKFRPIHAYRKHQEARNFLASELRGGEGRKTVIVTHHAPSVLSIAPDLRDDRLSPCYASDLESLIVEARPALWVHGHVHRVNAYMIGDSRVISNPRGYPGEGTRFDPAFTVEV</sequence>
<dbReference type="InterPro" id="IPR004843">
    <property type="entry name" value="Calcineurin-like_PHP"/>
</dbReference>
<organism evidence="2 3">
    <name type="scientific">Rhizobium gallicum bv. gallicum R602sp</name>
    <dbReference type="NCBI Taxonomy" id="1041138"/>
    <lineage>
        <taxon>Bacteria</taxon>
        <taxon>Pseudomonadati</taxon>
        <taxon>Pseudomonadota</taxon>
        <taxon>Alphaproteobacteria</taxon>
        <taxon>Hyphomicrobiales</taxon>
        <taxon>Rhizobiaceae</taxon>
        <taxon>Rhizobium/Agrobacterium group</taxon>
        <taxon>Rhizobium</taxon>
    </lineage>
</organism>
<evidence type="ECO:0000313" key="2">
    <source>
        <dbReference type="EMBL" id="AJD43926.1"/>
    </source>
</evidence>
<keyword evidence="3" id="KW-1185">Reference proteome</keyword>
<dbReference type="Proteomes" id="UP000031368">
    <property type="component" value="Plasmid pRgalR602b"/>
</dbReference>
<dbReference type="KEGG" id="rga:RGR602_PB00395"/>
<gene>
    <name evidence="2" type="ORF">RGR602_PB00395</name>
</gene>
<dbReference type="Gene3D" id="3.60.21.10">
    <property type="match status" value="1"/>
</dbReference>
<evidence type="ECO:0000313" key="3">
    <source>
        <dbReference type="Proteomes" id="UP000031368"/>
    </source>
</evidence>
<dbReference type="Pfam" id="PF00149">
    <property type="entry name" value="Metallophos"/>
    <property type="match status" value="1"/>
</dbReference>
<geneLocation type="plasmid" evidence="2 3">
    <name>pRgalR602b</name>
</geneLocation>
<dbReference type="PANTHER" id="PTHR37844:SF2">
    <property type="entry name" value="SER_THR PROTEIN PHOSPHATASE SUPERFAMILY (AFU_ORTHOLOGUE AFUA_1G14840)"/>
    <property type="match status" value="1"/>
</dbReference>
<accession>A0A0B4X9Y5</accession>
<dbReference type="PANTHER" id="PTHR37844">
    <property type="entry name" value="SER/THR PROTEIN PHOSPHATASE SUPERFAMILY (AFU_ORTHOLOGUE AFUA_1G14840)"/>
    <property type="match status" value="1"/>
</dbReference>
<dbReference type="AlphaFoldDB" id="A0A0B4X9Y5"/>
<dbReference type="SUPFAM" id="SSF56300">
    <property type="entry name" value="Metallo-dependent phosphatases"/>
    <property type="match status" value="1"/>
</dbReference>
<name>A0A0B4X9Y5_9HYPH</name>
<reference evidence="2 3" key="1">
    <citation type="submission" date="2013-11" db="EMBL/GenBank/DDBJ databases">
        <title>Complete genome sequence of Rhizobium gallicum bv. gallicum R602.</title>
        <authorList>
            <person name="Bustos P."/>
            <person name="Santamaria R.I."/>
            <person name="Lozano L."/>
            <person name="Acosta J.L."/>
            <person name="Ormeno-Orrillo E."/>
            <person name="Rogel M.A."/>
            <person name="Romero D."/>
            <person name="Cevallos M.A."/>
            <person name="Martinez-Romero E."/>
            <person name="Gonzalez V."/>
        </authorList>
    </citation>
    <scope>NUCLEOTIDE SEQUENCE [LARGE SCALE GENOMIC DNA]</scope>
    <source>
        <strain evidence="2 3">R602</strain>
        <plasmid evidence="2 3">pRgalR602b</plasmid>
    </source>
</reference>
<proteinExistence type="predicted"/>
<dbReference type="GO" id="GO:0016787">
    <property type="term" value="F:hydrolase activity"/>
    <property type="evidence" value="ECO:0007669"/>
    <property type="project" value="InterPro"/>
</dbReference>
<dbReference type="InterPro" id="IPR029052">
    <property type="entry name" value="Metallo-depent_PP-like"/>
</dbReference>
<dbReference type="HOGENOM" id="CLU_060372_3_0_5"/>
<evidence type="ECO:0000259" key="1">
    <source>
        <dbReference type="Pfam" id="PF00149"/>
    </source>
</evidence>
<dbReference type="EMBL" id="CP006879">
    <property type="protein sequence ID" value="AJD43926.1"/>
    <property type="molecule type" value="Genomic_DNA"/>
</dbReference>